<evidence type="ECO:0000313" key="3">
    <source>
        <dbReference type="EMBL" id="OJJ50040.1"/>
    </source>
</evidence>
<proteinExistence type="predicted"/>
<evidence type="ECO:0000256" key="1">
    <source>
        <dbReference type="SAM" id="MobiDB-lite"/>
    </source>
</evidence>
<feature type="transmembrane region" description="Helical" evidence="2">
    <location>
        <begin position="1197"/>
        <end position="1219"/>
    </location>
</feature>
<evidence type="ECO:0000256" key="2">
    <source>
        <dbReference type="SAM" id="Phobius"/>
    </source>
</evidence>
<organism evidence="3 4">
    <name type="scientific">Penicilliopsis zonata CBS 506.65</name>
    <dbReference type="NCBI Taxonomy" id="1073090"/>
    <lineage>
        <taxon>Eukaryota</taxon>
        <taxon>Fungi</taxon>
        <taxon>Dikarya</taxon>
        <taxon>Ascomycota</taxon>
        <taxon>Pezizomycotina</taxon>
        <taxon>Eurotiomycetes</taxon>
        <taxon>Eurotiomycetidae</taxon>
        <taxon>Eurotiales</taxon>
        <taxon>Aspergillaceae</taxon>
        <taxon>Penicilliopsis</taxon>
    </lineage>
</organism>
<dbReference type="InterPro" id="IPR002523">
    <property type="entry name" value="MgTranspt_CorA/ZnTranspt_ZntB"/>
</dbReference>
<dbReference type="GO" id="GO:0016020">
    <property type="term" value="C:membrane"/>
    <property type="evidence" value="ECO:0007669"/>
    <property type="project" value="InterPro"/>
</dbReference>
<feature type="compositionally biased region" description="Basic residues" evidence="1">
    <location>
        <begin position="47"/>
        <end position="57"/>
    </location>
</feature>
<accession>A0A1L9SS59</accession>
<protein>
    <submittedName>
        <fullName evidence="3">Uncharacterized protein</fullName>
    </submittedName>
</protein>
<dbReference type="STRING" id="1073090.A0A1L9SS59"/>
<feature type="region of interest" description="Disordered" evidence="1">
    <location>
        <begin position="358"/>
        <end position="377"/>
    </location>
</feature>
<evidence type="ECO:0000313" key="4">
    <source>
        <dbReference type="Proteomes" id="UP000184188"/>
    </source>
</evidence>
<keyword evidence="2" id="KW-0812">Transmembrane</keyword>
<dbReference type="RefSeq" id="XP_022584550.1">
    <property type="nucleotide sequence ID" value="XM_022722763.1"/>
</dbReference>
<dbReference type="Proteomes" id="UP000184188">
    <property type="component" value="Unassembled WGS sequence"/>
</dbReference>
<reference evidence="4" key="1">
    <citation type="journal article" date="2017" name="Genome Biol.">
        <title>Comparative genomics reveals high biological diversity and specific adaptations in the industrially and medically important fungal genus Aspergillus.</title>
        <authorList>
            <person name="de Vries R.P."/>
            <person name="Riley R."/>
            <person name="Wiebenga A."/>
            <person name="Aguilar-Osorio G."/>
            <person name="Amillis S."/>
            <person name="Uchima C.A."/>
            <person name="Anderluh G."/>
            <person name="Asadollahi M."/>
            <person name="Askin M."/>
            <person name="Barry K."/>
            <person name="Battaglia E."/>
            <person name="Bayram O."/>
            <person name="Benocci T."/>
            <person name="Braus-Stromeyer S.A."/>
            <person name="Caldana C."/>
            <person name="Canovas D."/>
            <person name="Cerqueira G.C."/>
            <person name="Chen F."/>
            <person name="Chen W."/>
            <person name="Choi C."/>
            <person name="Clum A."/>
            <person name="Dos Santos R.A."/>
            <person name="Damasio A.R."/>
            <person name="Diallinas G."/>
            <person name="Emri T."/>
            <person name="Fekete E."/>
            <person name="Flipphi M."/>
            <person name="Freyberg S."/>
            <person name="Gallo A."/>
            <person name="Gournas C."/>
            <person name="Habgood R."/>
            <person name="Hainaut M."/>
            <person name="Harispe M.L."/>
            <person name="Henrissat B."/>
            <person name="Hilden K.S."/>
            <person name="Hope R."/>
            <person name="Hossain A."/>
            <person name="Karabika E."/>
            <person name="Karaffa L."/>
            <person name="Karanyi Z."/>
            <person name="Krasevec N."/>
            <person name="Kuo A."/>
            <person name="Kusch H."/>
            <person name="LaButti K."/>
            <person name="Lagendijk E.L."/>
            <person name="Lapidus A."/>
            <person name="Levasseur A."/>
            <person name="Lindquist E."/>
            <person name="Lipzen A."/>
            <person name="Logrieco A.F."/>
            <person name="MacCabe A."/>
            <person name="Maekelae M.R."/>
            <person name="Malavazi I."/>
            <person name="Melin P."/>
            <person name="Meyer V."/>
            <person name="Mielnichuk N."/>
            <person name="Miskei M."/>
            <person name="Molnar A.P."/>
            <person name="Mule G."/>
            <person name="Ngan C.Y."/>
            <person name="Orejas M."/>
            <person name="Orosz E."/>
            <person name="Ouedraogo J.P."/>
            <person name="Overkamp K.M."/>
            <person name="Park H.-S."/>
            <person name="Perrone G."/>
            <person name="Piumi F."/>
            <person name="Punt P.J."/>
            <person name="Ram A.F."/>
            <person name="Ramon A."/>
            <person name="Rauscher S."/>
            <person name="Record E."/>
            <person name="Riano-Pachon D.M."/>
            <person name="Robert V."/>
            <person name="Roehrig J."/>
            <person name="Ruller R."/>
            <person name="Salamov A."/>
            <person name="Salih N.S."/>
            <person name="Samson R.A."/>
            <person name="Sandor E."/>
            <person name="Sanguinetti M."/>
            <person name="Schuetze T."/>
            <person name="Sepcic K."/>
            <person name="Shelest E."/>
            <person name="Sherlock G."/>
            <person name="Sophianopoulou V."/>
            <person name="Squina F.M."/>
            <person name="Sun H."/>
            <person name="Susca A."/>
            <person name="Todd R.B."/>
            <person name="Tsang A."/>
            <person name="Unkles S.E."/>
            <person name="van de Wiele N."/>
            <person name="van Rossen-Uffink D."/>
            <person name="Oliveira J.V."/>
            <person name="Vesth T.C."/>
            <person name="Visser J."/>
            <person name="Yu J.-H."/>
            <person name="Zhou M."/>
            <person name="Andersen M.R."/>
            <person name="Archer D.B."/>
            <person name="Baker S.E."/>
            <person name="Benoit I."/>
            <person name="Brakhage A.A."/>
            <person name="Braus G.H."/>
            <person name="Fischer R."/>
            <person name="Frisvad J.C."/>
            <person name="Goldman G.H."/>
            <person name="Houbraken J."/>
            <person name="Oakley B."/>
            <person name="Pocsi I."/>
            <person name="Scazzocchio C."/>
            <person name="Seiboth B."/>
            <person name="vanKuyk P.A."/>
            <person name="Wortman J."/>
            <person name="Dyer P.S."/>
            <person name="Grigoriev I.V."/>
        </authorList>
    </citation>
    <scope>NUCLEOTIDE SEQUENCE [LARGE SCALE GENOMIC DNA]</scope>
    <source>
        <strain evidence="4">CBS 506.65</strain>
    </source>
</reference>
<dbReference type="GeneID" id="34609228"/>
<dbReference type="EMBL" id="KV878337">
    <property type="protein sequence ID" value="OJJ50040.1"/>
    <property type="molecule type" value="Genomic_DNA"/>
</dbReference>
<keyword evidence="2" id="KW-0472">Membrane</keyword>
<keyword evidence="2" id="KW-1133">Transmembrane helix</keyword>
<sequence length="1273" mass="145875">MEKKVTIDFKGLPAKDDPEFLEWIETLPSGLAAPFKPATLETENRRRERQKTTRRHAPYVSFGDRGTTSSAGLYGSLLRICRPVRGKHGSSHRLRSGLVGVGPEDDPGAWYVYHRASQLLENAQVATKGLGLRVLNALSSESPTLDFLGDRWPVISYSTVDGFSVTVRLWCRHNVVVQQLQVTNVTNRFKPLELELDPSLCMLDLDYLERKDRFRVCYRFAPHGYGIVALEDRPELTVDRERVCVLLSLFKDGKAQNLQQGLFSDSQAGNSMNPMVRPILLTHQFEGPNTVHYTTAFKLQMSPLRADWKHFMISLEDLYSDPQLEIERLSSTDKELNWYLRRNLEHVLSVCSVPLEIPDQEEEEKKEDEKKEDEPSLLEGGPMIMIEAPDGAQQFLHRGTDIQSQLGPVALTCGDFADHRISISGSFFAFMFMLEMCDLLPSTSSSVRHRIRAVCRGHLEWISQLNDAGKALSSNLGVNGGRMDQPDGTDLPPNVPENMPIHILKATQYVTVFDSLEDLRFVCNWLGDFAVQWFKELYTRKNRLTPTWPHLSESDIPVYRLSDQVWIWKALKSLEELLDHVQTRYTRTPHDTLKKFLQIANYLPQRGNLRRFTLENDVLKKRMLSVTRTARETRFLLHSRDTILLYGLEWGFFAGEDAVWKNLIDAQTQHDEVSNDEAQWDNPLRYGLAIEMANKGYKLANGFEPSEMRSHAQQILLASSSENGLFPGQLDAFSKEPTLFDRELSRDFYFHVGFEIPCILLRNMKNRHKGLDPSPGSGITPGTRREGRQNPYSKLVDLSNIIEVPEEWLYKYPDFLDFTPPRDGKTLASIKGEAPRAIQEAMHTDFFRLAVGMTLEETHPSAVARKCYASIDDVHKGRKQRKWSIEQKSTMKRCVTHTELWGKLRGRRDADSSKKRLIYLRSPDYTVAALCYLASPELERIPISQFFDRHAKVDAHYLDDDTTVVLNSWETEVHFRFFQIFRDSKEGTKPSFQGLLPPRVRQLKSQPCSIFGSNAYLVDAVISFRIVGDFFDRYWTCHVLQHFASVKELDDFPPLLEVHSSMSIMLECIEKGPRSRTSDAGEKYFSRDGFEDRKPEELREYLQLLVILKNNITSLQGLIEGWSTRESQQGRERPRWTRSDEQKYRKSIKRRMNDFADHTRDIKATAARIEFMITLVSNAQDAIRSTKSLREAENIKLFTYVTVFFLPVGLAISLFSMNGAPDRKVVIFMVVTAAVALLITACPGARLEGRRKPQVAEGQALYRRSRETSGVRE</sequence>
<dbReference type="GO" id="GO:0046873">
    <property type="term" value="F:metal ion transmembrane transporter activity"/>
    <property type="evidence" value="ECO:0007669"/>
    <property type="project" value="InterPro"/>
</dbReference>
<feature type="transmembrane region" description="Helical" evidence="2">
    <location>
        <begin position="1225"/>
        <end position="1245"/>
    </location>
</feature>
<dbReference type="AlphaFoldDB" id="A0A1L9SS59"/>
<gene>
    <name evidence="3" type="ORF">ASPZODRAFT_13143</name>
</gene>
<feature type="region of interest" description="Disordered" evidence="1">
    <location>
        <begin position="39"/>
        <end position="61"/>
    </location>
</feature>
<dbReference type="VEuPathDB" id="FungiDB:ASPZODRAFT_13143"/>
<feature type="region of interest" description="Disordered" evidence="1">
    <location>
        <begin position="771"/>
        <end position="790"/>
    </location>
</feature>
<dbReference type="Pfam" id="PF01544">
    <property type="entry name" value="CorA"/>
    <property type="match status" value="1"/>
</dbReference>
<dbReference type="OrthoDB" id="5361176at2759"/>
<name>A0A1L9SS59_9EURO</name>
<keyword evidence="4" id="KW-1185">Reference proteome</keyword>